<dbReference type="InterPro" id="IPR029058">
    <property type="entry name" value="AB_hydrolase_fold"/>
</dbReference>
<dbReference type="GO" id="GO:0006508">
    <property type="term" value="P:proteolysis"/>
    <property type="evidence" value="ECO:0007669"/>
    <property type="project" value="InterPro"/>
</dbReference>
<dbReference type="InterPro" id="IPR050300">
    <property type="entry name" value="GDXG_lipolytic_enzyme"/>
</dbReference>
<dbReference type="Pfam" id="PF20434">
    <property type="entry name" value="BD-FAE"/>
    <property type="match status" value="1"/>
</dbReference>
<reference evidence="5" key="1">
    <citation type="journal article" date="2014" name="Proc. Natl. Acad. Sci. U.S.A.">
        <title>Extensive sampling of basidiomycete genomes demonstrates inadequacy of the white-rot/brown-rot paradigm for wood decay fungi.</title>
        <authorList>
            <person name="Riley R."/>
            <person name="Salamov A.A."/>
            <person name="Brown D.W."/>
            <person name="Nagy L.G."/>
            <person name="Floudas D."/>
            <person name="Held B.W."/>
            <person name="Levasseur A."/>
            <person name="Lombard V."/>
            <person name="Morin E."/>
            <person name="Otillar R."/>
            <person name="Lindquist E.A."/>
            <person name="Sun H."/>
            <person name="LaButti K.M."/>
            <person name="Schmutz J."/>
            <person name="Jabbour D."/>
            <person name="Luo H."/>
            <person name="Baker S.E."/>
            <person name="Pisabarro A.G."/>
            <person name="Walton J.D."/>
            <person name="Blanchette R.A."/>
            <person name="Henrissat B."/>
            <person name="Martin F."/>
            <person name="Cullen D."/>
            <person name="Hibbett D.S."/>
            <person name="Grigoriev I.V."/>
        </authorList>
    </citation>
    <scope>NUCLEOTIDE SEQUENCE [LARGE SCALE GENOMIC DNA]</scope>
    <source>
        <strain evidence="5">PC15</strain>
    </source>
</reference>
<organism evidence="4 5">
    <name type="scientific">Pleurotus ostreatus (strain PC15)</name>
    <name type="common">Oyster mushroom</name>
    <dbReference type="NCBI Taxonomy" id="1137138"/>
    <lineage>
        <taxon>Eukaryota</taxon>
        <taxon>Fungi</taxon>
        <taxon>Dikarya</taxon>
        <taxon>Basidiomycota</taxon>
        <taxon>Agaricomycotina</taxon>
        <taxon>Agaricomycetes</taxon>
        <taxon>Agaricomycetidae</taxon>
        <taxon>Agaricales</taxon>
        <taxon>Pleurotineae</taxon>
        <taxon>Pleurotaceae</taxon>
        <taxon>Pleurotus</taxon>
    </lineage>
</organism>
<evidence type="ECO:0000256" key="1">
    <source>
        <dbReference type="ARBA" id="ARBA00022801"/>
    </source>
</evidence>
<evidence type="ECO:0000259" key="2">
    <source>
        <dbReference type="Pfam" id="PF00326"/>
    </source>
</evidence>
<evidence type="ECO:0000259" key="3">
    <source>
        <dbReference type="Pfam" id="PF20434"/>
    </source>
</evidence>
<gene>
    <name evidence="4" type="ORF">PLEOSDRAFT_30487</name>
</gene>
<dbReference type="PANTHER" id="PTHR48081">
    <property type="entry name" value="AB HYDROLASE SUPERFAMILY PROTEIN C4A8.06C"/>
    <property type="match status" value="1"/>
</dbReference>
<sequence>MSTPHPIELVFRHVDGIDISMDIYLPKETLAKSIPVILWWHGPSNTYDPSIDTHPHLILAPDRHQLCVVSADYRLAPQSRFPEILSDCKAAIDFLHSPSFRAATNNRVDASKLVVSGSSAGGWLSLLVGNGIGYEACGLESPASQVRGIAAIYPISDLNDPFWTDKKEKAAYFERTIAHEEMAEYLDPKAPKVASSSLDSPRWMFYTYMVQEGILADLLLGGTSISPEEFSVGPQIKIGRFTPAPTYLVHGTIDTKVPFSQATAVVDAYKEKGVDVDFHVMTVEHGFDGAGMYRLDRMYDFVKKVVR</sequence>
<dbReference type="STRING" id="1137138.A0A067NJK6"/>
<protein>
    <recommendedName>
        <fullName evidence="6">Alpha/beta hydrolase fold-3 domain-containing protein</fullName>
    </recommendedName>
</protein>
<evidence type="ECO:0000313" key="4">
    <source>
        <dbReference type="EMBL" id="KDQ27210.1"/>
    </source>
</evidence>
<accession>A0A067NJK6</accession>
<evidence type="ECO:0008006" key="6">
    <source>
        <dbReference type="Google" id="ProtNLM"/>
    </source>
</evidence>
<dbReference type="SUPFAM" id="SSF53474">
    <property type="entry name" value="alpha/beta-Hydrolases"/>
    <property type="match status" value="1"/>
</dbReference>
<proteinExistence type="predicted"/>
<dbReference type="GO" id="GO:0008236">
    <property type="term" value="F:serine-type peptidase activity"/>
    <property type="evidence" value="ECO:0007669"/>
    <property type="project" value="InterPro"/>
</dbReference>
<dbReference type="InParanoid" id="A0A067NJK6"/>
<dbReference type="InterPro" id="IPR001375">
    <property type="entry name" value="Peptidase_S9_cat"/>
</dbReference>
<dbReference type="Pfam" id="PF00326">
    <property type="entry name" value="Peptidase_S9"/>
    <property type="match status" value="1"/>
</dbReference>
<keyword evidence="1" id="KW-0378">Hydrolase</keyword>
<dbReference type="HOGENOM" id="CLU_012494_4_0_1"/>
<dbReference type="PANTHER" id="PTHR48081:SF3">
    <property type="entry name" value="ALPHA_BETA HYDROLASE FOLD-3 DOMAIN-CONTAINING PROTEIN"/>
    <property type="match status" value="1"/>
</dbReference>
<dbReference type="Proteomes" id="UP000027073">
    <property type="component" value="Unassembled WGS sequence"/>
</dbReference>
<dbReference type="EMBL" id="KL198009">
    <property type="protein sequence ID" value="KDQ27210.1"/>
    <property type="molecule type" value="Genomic_DNA"/>
</dbReference>
<feature type="domain" description="Peptidase S9 prolyl oligopeptidase catalytic" evidence="2">
    <location>
        <begin position="243"/>
        <end position="306"/>
    </location>
</feature>
<feature type="domain" description="BD-FAE-like" evidence="3">
    <location>
        <begin position="21"/>
        <end position="166"/>
    </location>
</feature>
<dbReference type="InterPro" id="IPR049492">
    <property type="entry name" value="BD-FAE-like_dom"/>
</dbReference>
<name>A0A067NJK6_PLEO1</name>
<dbReference type="AlphaFoldDB" id="A0A067NJK6"/>
<dbReference type="Gene3D" id="3.40.50.1820">
    <property type="entry name" value="alpha/beta hydrolase"/>
    <property type="match status" value="1"/>
</dbReference>
<dbReference type="OrthoDB" id="408631at2759"/>
<evidence type="ECO:0000313" key="5">
    <source>
        <dbReference type="Proteomes" id="UP000027073"/>
    </source>
</evidence>